<dbReference type="Gene3D" id="3.40.190.10">
    <property type="entry name" value="Periplasmic binding protein-like II"/>
    <property type="match status" value="2"/>
</dbReference>
<comment type="pathway">
    <text evidence="5">Metabolic intermediate biosynthesis; prephenate biosynthesis; prephenate from chorismate: step 1/1.</text>
</comment>
<dbReference type="InterPro" id="IPR036979">
    <property type="entry name" value="CM_dom_sf"/>
</dbReference>
<feature type="domain" description="Chorismate mutase" evidence="19">
    <location>
        <begin position="5"/>
        <end position="95"/>
    </location>
</feature>
<dbReference type="GO" id="GO:0046417">
    <property type="term" value="P:chorismate metabolic process"/>
    <property type="evidence" value="ECO:0007669"/>
    <property type="project" value="InterPro"/>
</dbReference>
<dbReference type="AlphaFoldDB" id="A0A5J4L2R5"/>
<dbReference type="InterPro" id="IPR045865">
    <property type="entry name" value="ACT-like_dom_sf"/>
</dbReference>
<evidence type="ECO:0000256" key="14">
    <source>
        <dbReference type="ARBA" id="ARBA00023268"/>
    </source>
</evidence>
<keyword evidence="18" id="KW-0175">Coiled coil</keyword>
<dbReference type="GO" id="GO:0009094">
    <property type="term" value="P:L-phenylalanine biosynthetic process"/>
    <property type="evidence" value="ECO:0007669"/>
    <property type="project" value="UniProtKB-UniPathway"/>
</dbReference>
<dbReference type="PROSITE" id="PS00858">
    <property type="entry name" value="PREPHENATE_DEHYDR_2"/>
    <property type="match status" value="1"/>
</dbReference>
<evidence type="ECO:0000256" key="7">
    <source>
        <dbReference type="ARBA" id="ARBA00014401"/>
    </source>
</evidence>
<dbReference type="EMBL" id="BLAB01000001">
    <property type="protein sequence ID" value="GER93067.1"/>
    <property type="molecule type" value="Genomic_DNA"/>
</dbReference>
<evidence type="ECO:0000256" key="11">
    <source>
        <dbReference type="ARBA" id="ARBA00023222"/>
    </source>
</evidence>
<dbReference type="Pfam" id="PF01842">
    <property type="entry name" value="ACT"/>
    <property type="match status" value="1"/>
</dbReference>
<dbReference type="PANTHER" id="PTHR21022:SF19">
    <property type="entry name" value="PREPHENATE DEHYDRATASE-RELATED"/>
    <property type="match status" value="1"/>
</dbReference>
<keyword evidence="9" id="KW-0028">Amino-acid biosynthesis</keyword>
<comment type="catalytic activity">
    <reaction evidence="1">
        <text>chorismate = prephenate</text>
        <dbReference type="Rhea" id="RHEA:13897"/>
        <dbReference type="ChEBI" id="CHEBI:29748"/>
        <dbReference type="ChEBI" id="CHEBI:29934"/>
        <dbReference type="EC" id="5.4.99.5"/>
    </reaction>
</comment>
<feature type="domain" description="ACT" evidence="21">
    <location>
        <begin position="282"/>
        <end position="359"/>
    </location>
</feature>
<reference evidence="22" key="1">
    <citation type="submission" date="2019-10" db="EMBL/GenBank/DDBJ databases">
        <title>Metagenomic sequencing of thiosulfate-disproportionating enrichment culture.</title>
        <authorList>
            <person name="Umezawa K."/>
            <person name="Kojima H."/>
            <person name="Fukui M."/>
        </authorList>
    </citation>
    <scope>NUCLEOTIDE SEQUENCE</scope>
    <source>
        <strain evidence="22">45J</strain>
    </source>
</reference>
<evidence type="ECO:0000256" key="18">
    <source>
        <dbReference type="SAM" id="Coils"/>
    </source>
</evidence>
<dbReference type="CDD" id="cd13630">
    <property type="entry name" value="PBP2_PDT_1"/>
    <property type="match status" value="1"/>
</dbReference>
<dbReference type="GO" id="GO:0005737">
    <property type="term" value="C:cytoplasm"/>
    <property type="evidence" value="ECO:0007669"/>
    <property type="project" value="UniProtKB-SubCell"/>
</dbReference>
<dbReference type="Gene3D" id="1.20.59.10">
    <property type="entry name" value="Chorismate mutase"/>
    <property type="match status" value="1"/>
</dbReference>
<evidence type="ECO:0000256" key="5">
    <source>
        <dbReference type="ARBA" id="ARBA00004817"/>
    </source>
</evidence>
<dbReference type="Pfam" id="PF01817">
    <property type="entry name" value="CM_2"/>
    <property type="match status" value="1"/>
</dbReference>
<comment type="subcellular location">
    <subcellularLocation>
        <location evidence="3">Cytoplasm</location>
    </subcellularLocation>
</comment>
<dbReference type="NCBIfam" id="TIGR01807">
    <property type="entry name" value="CM_P2"/>
    <property type="match status" value="1"/>
</dbReference>
<dbReference type="FunFam" id="3.40.190.10:FF:000034">
    <property type="entry name" value="Chorismate mutase/prephenate dehydratase"/>
    <property type="match status" value="1"/>
</dbReference>
<dbReference type="GO" id="GO:0004664">
    <property type="term" value="F:prephenate dehydratase activity"/>
    <property type="evidence" value="ECO:0007669"/>
    <property type="project" value="UniProtKB-EC"/>
</dbReference>
<proteinExistence type="predicted"/>
<dbReference type="PROSITE" id="PS51168">
    <property type="entry name" value="CHORISMATE_MUT_2"/>
    <property type="match status" value="1"/>
</dbReference>
<comment type="catalytic activity">
    <reaction evidence="17">
        <text>prephenate + H(+) = 3-phenylpyruvate + CO2 + H2O</text>
        <dbReference type="Rhea" id="RHEA:21648"/>
        <dbReference type="ChEBI" id="CHEBI:15377"/>
        <dbReference type="ChEBI" id="CHEBI:15378"/>
        <dbReference type="ChEBI" id="CHEBI:16526"/>
        <dbReference type="ChEBI" id="CHEBI:18005"/>
        <dbReference type="ChEBI" id="CHEBI:29934"/>
        <dbReference type="EC" id="4.2.1.51"/>
    </reaction>
</comment>
<evidence type="ECO:0000256" key="2">
    <source>
        <dbReference type="ARBA" id="ARBA00002364"/>
    </source>
</evidence>
<dbReference type="InterPro" id="IPR001086">
    <property type="entry name" value="Preph_deHydtase"/>
</dbReference>
<dbReference type="PANTHER" id="PTHR21022">
    <property type="entry name" value="PREPHENATE DEHYDRATASE P PROTEIN"/>
    <property type="match status" value="1"/>
</dbReference>
<dbReference type="UniPathway" id="UPA00120">
    <property type="reaction ID" value="UER00203"/>
</dbReference>
<evidence type="ECO:0000256" key="15">
    <source>
        <dbReference type="ARBA" id="ARBA00031175"/>
    </source>
</evidence>
<dbReference type="PROSITE" id="PS51671">
    <property type="entry name" value="ACT"/>
    <property type="match status" value="1"/>
</dbReference>
<dbReference type="EC" id="4.2.1.51" evidence="6"/>
<dbReference type="InterPro" id="IPR010957">
    <property type="entry name" value="G/b/e-P-prot_chorismate_mutase"/>
</dbReference>
<evidence type="ECO:0000256" key="4">
    <source>
        <dbReference type="ARBA" id="ARBA00004741"/>
    </source>
</evidence>
<dbReference type="CDD" id="cd04905">
    <property type="entry name" value="ACT_CM-PDT"/>
    <property type="match status" value="1"/>
</dbReference>
<dbReference type="SUPFAM" id="SSF55021">
    <property type="entry name" value="ACT-like"/>
    <property type="match status" value="1"/>
</dbReference>
<sequence>MSENREINVSLEKLRGEIDKIDEEILELLNKRANIAIDIANIKKKTNLKFYSPERERIILERITKLNKGPFPNDALRVIFREIMSASLSLEEPLKVAYLGPEGTFTNLAAMRHFGSSAKYIPVDSIKAVFDETESGRVNYGVVPIENSNEGVVSYTLDMFMDYDLKISAEILLEVSHNLLSKSGEREKVKRIYSHPQATAQCRIWLEANMPNIPILESTSTARAAEIASQDEEAAAIASELAARIYDLQFVERHIEDNRNNYTRFLIISRDYPSKSSKDKTSILFSVKDRPGALYDVLLPFRKSKINLTKIESRPSKRRAWEYIFFVDMEGHIEDKKVRKAVEDVKEICLYLKHLGSYPVDEGIEKK</sequence>
<organism evidence="22">
    <name type="scientific">hot springs metagenome</name>
    <dbReference type="NCBI Taxonomy" id="433727"/>
    <lineage>
        <taxon>unclassified sequences</taxon>
        <taxon>metagenomes</taxon>
        <taxon>ecological metagenomes</taxon>
    </lineage>
</organism>
<evidence type="ECO:0000256" key="16">
    <source>
        <dbReference type="ARBA" id="ARBA00031520"/>
    </source>
</evidence>
<comment type="function">
    <text evidence="2">Catalyzes the Claisen rearrangement of chorismate to prephenate and the decarboxylation/dehydration of prephenate to phenylpyruvate.</text>
</comment>
<keyword evidence="10" id="KW-0057">Aromatic amino acid biosynthesis</keyword>
<accession>A0A5J4L2R5</accession>
<protein>
    <recommendedName>
        <fullName evidence="7">Bifunctional chorismate mutase/prephenate dehydratase</fullName>
        <ecNumber evidence="6">4.2.1.51</ecNumber>
    </recommendedName>
    <alternativeName>
        <fullName evidence="16">Chorismate mutase-prephenate dehydratase</fullName>
    </alternativeName>
    <alternativeName>
        <fullName evidence="15">p-protein</fullName>
    </alternativeName>
</protein>
<evidence type="ECO:0000256" key="13">
    <source>
        <dbReference type="ARBA" id="ARBA00023239"/>
    </source>
</evidence>
<dbReference type="NCBIfam" id="NF008865">
    <property type="entry name" value="PRK11898.1"/>
    <property type="match status" value="1"/>
</dbReference>
<evidence type="ECO:0000259" key="21">
    <source>
        <dbReference type="PROSITE" id="PS51671"/>
    </source>
</evidence>
<evidence type="ECO:0000256" key="1">
    <source>
        <dbReference type="ARBA" id="ARBA00000824"/>
    </source>
</evidence>
<dbReference type="InterPro" id="IPR008242">
    <property type="entry name" value="Chor_mutase/pphenate_deHydtase"/>
</dbReference>
<dbReference type="SUPFAM" id="SSF48600">
    <property type="entry name" value="Chorismate mutase II"/>
    <property type="match status" value="1"/>
</dbReference>
<dbReference type="PROSITE" id="PS00857">
    <property type="entry name" value="PREPHENATE_DEHYDR_1"/>
    <property type="match status" value="1"/>
</dbReference>
<evidence type="ECO:0000259" key="20">
    <source>
        <dbReference type="PROSITE" id="PS51171"/>
    </source>
</evidence>
<dbReference type="InterPro" id="IPR002701">
    <property type="entry name" value="CM_II_prokaryot"/>
</dbReference>
<keyword evidence="8" id="KW-0963">Cytoplasm</keyword>
<dbReference type="UniPathway" id="UPA00121">
    <property type="reaction ID" value="UER00345"/>
</dbReference>
<feature type="coiled-coil region" evidence="18">
    <location>
        <begin position="4"/>
        <end position="31"/>
    </location>
</feature>
<keyword evidence="12" id="KW-0413">Isomerase</keyword>
<dbReference type="InterPro" id="IPR036263">
    <property type="entry name" value="Chorismate_II_sf"/>
</dbReference>
<comment type="pathway">
    <text evidence="4">Amino-acid biosynthesis; L-phenylalanine biosynthesis; phenylpyruvate from prephenate: step 1/1.</text>
</comment>
<dbReference type="Pfam" id="PF00800">
    <property type="entry name" value="PDT"/>
    <property type="match status" value="1"/>
</dbReference>
<keyword evidence="11" id="KW-0584">Phenylalanine biosynthesis</keyword>
<dbReference type="FunFam" id="3.30.70.260:FF:000012">
    <property type="entry name" value="Prephenate dehydratase"/>
    <property type="match status" value="1"/>
</dbReference>
<comment type="caution">
    <text evidence="22">The sequence shown here is derived from an EMBL/GenBank/DDBJ whole genome shotgun (WGS) entry which is preliminary data.</text>
</comment>
<dbReference type="FunFam" id="3.40.190.10:FF:000029">
    <property type="entry name" value="Chorismate mutase/Prephenate dehydratase"/>
    <property type="match status" value="1"/>
</dbReference>
<evidence type="ECO:0000259" key="19">
    <source>
        <dbReference type="PROSITE" id="PS51168"/>
    </source>
</evidence>
<gene>
    <name evidence="22" type="ORF">A45J_0800</name>
</gene>
<evidence type="ECO:0000256" key="12">
    <source>
        <dbReference type="ARBA" id="ARBA00023235"/>
    </source>
</evidence>
<evidence type="ECO:0000313" key="22">
    <source>
        <dbReference type="EMBL" id="GER93067.1"/>
    </source>
</evidence>
<keyword evidence="13" id="KW-0456">Lyase</keyword>
<dbReference type="Gene3D" id="3.30.70.260">
    <property type="match status" value="1"/>
</dbReference>
<dbReference type="PIRSF" id="PIRSF001500">
    <property type="entry name" value="Chor_mut_pdt_Ppr"/>
    <property type="match status" value="1"/>
</dbReference>
<dbReference type="InterPro" id="IPR018528">
    <property type="entry name" value="Preph_deHydtase_CS"/>
</dbReference>
<evidence type="ECO:0000256" key="3">
    <source>
        <dbReference type="ARBA" id="ARBA00004496"/>
    </source>
</evidence>
<evidence type="ECO:0000256" key="17">
    <source>
        <dbReference type="ARBA" id="ARBA00047848"/>
    </source>
</evidence>
<evidence type="ECO:0000256" key="6">
    <source>
        <dbReference type="ARBA" id="ARBA00013147"/>
    </source>
</evidence>
<evidence type="ECO:0000256" key="8">
    <source>
        <dbReference type="ARBA" id="ARBA00022490"/>
    </source>
</evidence>
<dbReference type="SMART" id="SM00830">
    <property type="entry name" value="CM_2"/>
    <property type="match status" value="1"/>
</dbReference>
<dbReference type="GO" id="GO:0004106">
    <property type="term" value="F:chorismate mutase activity"/>
    <property type="evidence" value="ECO:0007669"/>
    <property type="project" value="UniProtKB-EC"/>
</dbReference>
<evidence type="ECO:0000256" key="9">
    <source>
        <dbReference type="ARBA" id="ARBA00022605"/>
    </source>
</evidence>
<keyword evidence="14" id="KW-0511">Multifunctional enzyme</keyword>
<dbReference type="InterPro" id="IPR002912">
    <property type="entry name" value="ACT_dom"/>
</dbReference>
<name>A0A5J4L2R5_9ZZZZ</name>
<evidence type="ECO:0000256" key="10">
    <source>
        <dbReference type="ARBA" id="ARBA00023141"/>
    </source>
</evidence>
<feature type="domain" description="Prephenate dehydratase" evidence="20">
    <location>
        <begin position="95"/>
        <end position="270"/>
    </location>
</feature>
<dbReference type="SUPFAM" id="SSF53850">
    <property type="entry name" value="Periplasmic binding protein-like II"/>
    <property type="match status" value="1"/>
</dbReference>
<dbReference type="PROSITE" id="PS51171">
    <property type="entry name" value="PREPHENATE_DEHYDR_3"/>
    <property type="match status" value="1"/>
</dbReference>